<evidence type="ECO:0000313" key="6">
    <source>
        <dbReference type="EMBL" id="NDV36512.1"/>
    </source>
</evidence>
<comment type="similarity">
    <text evidence="1">Belongs to the ZPR1 family.</text>
</comment>
<dbReference type="EMBL" id="GIBP01007543">
    <property type="protein sequence ID" value="NDV36512.1"/>
    <property type="molecule type" value="Transcribed_RNA"/>
</dbReference>
<reference evidence="6" key="1">
    <citation type="journal article" date="2020" name="J. Eukaryot. Microbiol.">
        <title>De novo Sequencing, Assembly and Annotation of the Transcriptome for the Free-Living Testate Amoeba Arcella intermedia.</title>
        <authorList>
            <person name="Ribeiro G.M."/>
            <person name="Porfirio-Sousa A.L."/>
            <person name="Maurer-Alcala X.X."/>
            <person name="Katz L.A."/>
            <person name="Lahr D.J.G."/>
        </authorList>
    </citation>
    <scope>NUCLEOTIDE SEQUENCE</scope>
</reference>
<dbReference type="InterPro" id="IPR004457">
    <property type="entry name" value="Znf_ZPR1"/>
</dbReference>
<dbReference type="InterPro" id="IPR042451">
    <property type="entry name" value="ZPR1_A/B_dom"/>
</dbReference>
<accession>A0A6B2LHF4</accession>
<dbReference type="Gene3D" id="2.60.120.1040">
    <property type="entry name" value="ZPR1, A/B domain"/>
    <property type="match status" value="1"/>
</dbReference>
<dbReference type="AlphaFoldDB" id="A0A6B2LHF4"/>
<dbReference type="Pfam" id="PF22794">
    <property type="entry name" value="jr-ZPR1"/>
    <property type="match status" value="1"/>
</dbReference>
<proteinExistence type="inferred from homology"/>
<dbReference type="SMART" id="SM00709">
    <property type="entry name" value="Zpr1"/>
    <property type="match status" value="1"/>
</dbReference>
<evidence type="ECO:0000256" key="2">
    <source>
        <dbReference type="ARBA" id="ARBA00022723"/>
    </source>
</evidence>
<keyword evidence="4" id="KW-0862">Zinc</keyword>
<feature type="domain" description="Zinc finger ZPR1-type" evidence="5">
    <location>
        <begin position="65"/>
        <end position="186"/>
    </location>
</feature>
<dbReference type="InterPro" id="IPR056180">
    <property type="entry name" value="ZPR1_jr_dom"/>
</dbReference>
<dbReference type="GO" id="GO:0008270">
    <property type="term" value="F:zinc ion binding"/>
    <property type="evidence" value="ECO:0007669"/>
    <property type="project" value="UniProtKB-KW"/>
</dbReference>
<dbReference type="InterPro" id="IPR040141">
    <property type="entry name" value="ZPR1"/>
</dbReference>
<sequence length="195" mass="21775">MSLTHSSGGTYLAVDAIKVALLELGYEDLHELEDALKSTVEEFLSSLPHVELLEVDGKKVIRSKPENSLKAKEIQPGSPQKLVFQVSKREDLQVTCLKTPEATIQIPELEFEIGADEHRVIDTIWNHISKAIFNLSVHISIESPEMNNERRESIQETIDALSGCLDVDTPFTWVVLDPTGKCEIHPDTNVHTLPL</sequence>
<evidence type="ECO:0000256" key="1">
    <source>
        <dbReference type="ARBA" id="ARBA00008354"/>
    </source>
</evidence>
<protein>
    <recommendedName>
        <fullName evidence="5">Zinc finger ZPR1-type domain-containing protein</fullName>
    </recommendedName>
</protein>
<evidence type="ECO:0000256" key="3">
    <source>
        <dbReference type="ARBA" id="ARBA00022771"/>
    </source>
</evidence>
<dbReference type="PANTHER" id="PTHR10876">
    <property type="entry name" value="ZINC FINGER PROTEIN ZPR1"/>
    <property type="match status" value="1"/>
</dbReference>
<keyword evidence="2" id="KW-0479">Metal-binding</keyword>
<dbReference type="GO" id="GO:0005634">
    <property type="term" value="C:nucleus"/>
    <property type="evidence" value="ECO:0007669"/>
    <property type="project" value="TreeGrafter"/>
</dbReference>
<name>A0A6B2LHF4_9EUKA</name>
<organism evidence="6">
    <name type="scientific">Arcella intermedia</name>
    <dbReference type="NCBI Taxonomy" id="1963864"/>
    <lineage>
        <taxon>Eukaryota</taxon>
        <taxon>Amoebozoa</taxon>
        <taxon>Tubulinea</taxon>
        <taxon>Elardia</taxon>
        <taxon>Arcellinida</taxon>
        <taxon>Sphaerothecina</taxon>
        <taxon>Arcellidae</taxon>
        <taxon>Arcella</taxon>
    </lineage>
</organism>
<dbReference type="PANTHER" id="PTHR10876:SF0">
    <property type="entry name" value="ZINC FINGER PROTEIN ZPR1"/>
    <property type="match status" value="1"/>
</dbReference>
<evidence type="ECO:0000259" key="5">
    <source>
        <dbReference type="SMART" id="SM00709"/>
    </source>
</evidence>
<evidence type="ECO:0000256" key="4">
    <source>
        <dbReference type="ARBA" id="ARBA00022833"/>
    </source>
</evidence>
<keyword evidence="3" id="KW-0863">Zinc-finger</keyword>